<dbReference type="PROSITE" id="PS50933">
    <property type="entry name" value="CHRD"/>
    <property type="match status" value="1"/>
</dbReference>
<feature type="domain" description="CHRD" evidence="2">
    <location>
        <begin position="57"/>
        <end position="175"/>
    </location>
</feature>
<evidence type="ECO:0000256" key="1">
    <source>
        <dbReference type="SAM" id="MobiDB-lite"/>
    </source>
</evidence>
<evidence type="ECO:0000259" key="2">
    <source>
        <dbReference type="PROSITE" id="PS50933"/>
    </source>
</evidence>
<dbReference type="EMBL" id="CADCSY010000126">
    <property type="protein sequence ID" value="CAA9260159.1"/>
    <property type="molecule type" value="Genomic_DNA"/>
</dbReference>
<dbReference type="SMART" id="SM00754">
    <property type="entry name" value="CHRD"/>
    <property type="match status" value="1"/>
</dbReference>
<dbReference type="InterPro" id="IPR010895">
    <property type="entry name" value="CHRD"/>
</dbReference>
<proteinExistence type="predicted"/>
<sequence length="175" mass="17636">MRGSAPATGAFTSRLLVIAMLGGCAGIEAPAAEGGGSTSRTGLLSADGAPAGRPGQDRFGEVVELTGSEVPGPADEGAVGAAVVALVRERNEVCVEIDVRDLDQPTAAHLHEAEPGVAGDVVLALKAPTSGEASVDACVSAAPDVLHRIGDDPSRFYLDVHSSTFPEGALRGQLR</sequence>
<gene>
    <name evidence="3" type="ORF">AVDCRST_MAG20-2658</name>
</gene>
<reference evidence="3" key="1">
    <citation type="submission" date="2020-02" db="EMBL/GenBank/DDBJ databases">
        <authorList>
            <person name="Meier V. D."/>
        </authorList>
    </citation>
    <scope>NUCLEOTIDE SEQUENCE</scope>
    <source>
        <strain evidence="3">AVDCRST_MAG20</strain>
    </source>
</reference>
<feature type="region of interest" description="Disordered" evidence="1">
    <location>
        <begin position="32"/>
        <end position="58"/>
    </location>
</feature>
<protein>
    <recommendedName>
        <fullName evidence="2">CHRD domain-containing protein</fullName>
    </recommendedName>
</protein>
<name>A0A6J4ITZ1_9ACTN</name>
<evidence type="ECO:0000313" key="3">
    <source>
        <dbReference type="EMBL" id="CAA9260159.1"/>
    </source>
</evidence>
<feature type="compositionally biased region" description="Low complexity" evidence="1">
    <location>
        <begin position="32"/>
        <end position="45"/>
    </location>
</feature>
<organism evidence="3">
    <name type="scientific">uncultured Acidimicrobiales bacterium</name>
    <dbReference type="NCBI Taxonomy" id="310071"/>
    <lineage>
        <taxon>Bacteria</taxon>
        <taxon>Bacillati</taxon>
        <taxon>Actinomycetota</taxon>
        <taxon>Acidimicrobiia</taxon>
        <taxon>Acidimicrobiales</taxon>
        <taxon>environmental samples</taxon>
    </lineage>
</organism>
<accession>A0A6J4ITZ1</accession>
<dbReference type="AlphaFoldDB" id="A0A6J4ITZ1"/>
<dbReference type="Pfam" id="PF07452">
    <property type="entry name" value="CHRD"/>
    <property type="match status" value="1"/>
</dbReference>